<sequence>MGILTPARLAQLAATPLLENSWYYIAATTFSVCNEPDEIPKIYEYMMEKLANDRNGQLKMTRKMRESLMKGAALGGLPKSINSLTQLKNVTPTDLREPVLQRDKPSREEAEGRGRAMFDHVYGKIAKRVSGQMATAYPDLEYYAINHVYGPLLSYTSILTPKETSFVIVACLIPQDVNPQLKGHLKGALNNGATKEEVASVRDMALVISNWCGISWKSEVAKL</sequence>
<evidence type="ECO:0000256" key="1">
    <source>
        <dbReference type="SAM" id="MobiDB-lite"/>
    </source>
</evidence>
<gene>
    <name evidence="3" type="ORF">AWJ20_4567</name>
</gene>
<evidence type="ECO:0000259" key="2">
    <source>
        <dbReference type="Pfam" id="PF02627"/>
    </source>
</evidence>
<dbReference type="SUPFAM" id="SSF69118">
    <property type="entry name" value="AhpD-like"/>
    <property type="match status" value="1"/>
</dbReference>
<dbReference type="InterPro" id="IPR052999">
    <property type="entry name" value="PTS1_Protein"/>
</dbReference>
<dbReference type="GO" id="GO:0051920">
    <property type="term" value="F:peroxiredoxin activity"/>
    <property type="evidence" value="ECO:0007669"/>
    <property type="project" value="InterPro"/>
</dbReference>
<accession>A0A167CIK3</accession>
<feature type="region of interest" description="Disordered" evidence="1">
    <location>
        <begin position="92"/>
        <end position="112"/>
    </location>
</feature>
<protein>
    <recommendedName>
        <fullName evidence="2">Carboxymuconolactone decarboxylase-like domain-containing protein</fullName>
    </recommendedName>
</protein>
<proteinExistence type="predicted"/>
<dbReference type="RefSeq" id="XP_018734222.1">
    <property type="nucleotide sequence ID" value="XM_018881647.1"/>
</dbReference>
<dbReference type="KEGG" id="slb:AWJ20_4567"/>
<organism evidence="3 4">
    <name type="scientific">Sugiyamaella lignohabitans</name>
    <dbReference type="NCBI Taxonomy" id="796027"/>
    <lineage>
        <taxon>Eukaryota</taxon>
        <taxon>Fungi</taxon>
        <taxon>Dikarya</taxon>
        <taxon>Ascomycota</taxon>
        <taxon>Saccharomycotina</taxon>
        <taxon>Dipodascomycetes</taxon>
        <taxon>Dipodascales</taxon>
        <taxon>Trichomonascaceae</taxon>
        <taxon>Sugiyamaella</taxon>
    </lineage>
</organism>
<dbReference type="AlphaFoldDB" id="A0A167CIK3"/>
<dbReference type="GeneID" id="30036713"/>
<reference evidence="3 4" key="1">
    <citation type="submission" date="2016-02" db="EMBL/GenBank/DDBJ databases">
        <title>Complete genome sequence and transcriptome regulation of the pentose utilising yeast Sugiyamaella lignohabitans.</title>
        <authorList>
            <person name="Bellasio M."/>
            <person name="Peymann A."/>
            <person name="Valli M."/>
            <person name="Sipitzky M."/>
            <person name="Graf A."/>
            <person name="Sauer M."/>
            <person name="Marx H."/>
            <person name="Mattanovich D."/>
        </authorList>
    </citation>
    <scope>NUCLEOTIDE SEQUENCE [LARGE SCALE GENOMIC DNA]</scope>
    <source>
        <strain evidence="3 4">CBS 10342</strain>
    </source>
</reference>
<name>A0A167CIK3_9ASCO</name>
<evidence type="ECO:0000313" key="4">
    <source>
        <dbReference type="Proteomes" id="UP000189580"/>
    </source>
</evidence>
<feature type="domain" description="Carboxymuconolactone decarboxylase-like" evidence="2">
    <location>
        <begin position="147"/>
        <end position="221"/>
    </location>
</feature>
<dbReference type="InterPro" id="IPR029032">
    <property type="entry name" value="AhpD-like"/>
</dbReference>
<keyword evidence="4" id="KW-1185">Reference proteome</keyword>
<dbReference type="Proteomes" id="UP000189580">
    <property type="component" value="Chromosome c"/>
</dbReference>
<dbReference type="OrthoDB" id="5537330at2759"/>
<dbReference type="PANTHER" id="PTHR28180">
    <property type="entry name" value="CONSERVED MITOCHONDRIAL PROTEIN-RELATED"/>
    <property type="match status" value="1"/>
</dbReference>
<dbReference type="Gene3D" id="1.20.1290.10">
    <property type="entry name" value="AhpD-like"/>
    <property type="match status" value="1"/>
</dbReference>
<dbReference type="Pfam" id="PF02627">
    <property type="entry name" value="CMD"/>
    <property type="match status" value="1"/>
</dbReference>
<evidence type="ECO:0000313" key="3">
    <source>
        <dbReference type="EMBL" id="ANB11745.1"/>
    </source>
</evidence>
<dbReference type="PANTHER" id="PTHR28180:SF2">
    <property type="entry name" value="PEROXISOMAL PROTEIN 2"/>
    <property type="match status" value="1"/>
</dbReference>
<dbReference type="GO" id="GO:0005777">
    <property type="term" value="C:peroxisome"/>
    <property type="evidence" value="ECO:0007669"/>
    <property type="project" value="EnsemblFungi"/>
</dbReference>
<feature type="compositionally biased region" description="Basic and acidic residues" evidence="1">
    <location>
        <begin position="94"/>
        <end position="112"/>
    </location>
</feature>
<dbReference type="InterPro" id="IPR003779">
    <property type="entry name" value="CMD-like"/>
</dbReference>
<dbReference type="EMBL" id="CP014500">
    <property type="protein sequence ID" value="ANB11745.1"/>
    <property type="molecule type" value="Genomic_DNA"/>
</dbReference>